<dbReference type="Proteomes" id="UP001500889">
    <property type="component" value="Chromosome E"/>
</dbReference>
<keyword evidence="4" id="KW-1185">Reference proteome</keyword>
<evidence type="ECO:0000313" key="4">
    <source>
        <dbReference type="Proteomes" id="UP001500889"/>
    </source>
</evidence>
<evidence type="ECO:0000256" key="2">
    <source>
        <dbReference type="SAM" id="Phobius"/>
    </source>
</evidence>
<feature type="transmembrane region" description="Helical" evidence="2">
    <location>
        <begin position="37"/>
        <end position="58"/>
    </location>
</feature>
<keyword evidence="2" id="KW-1133">Transmembrane helix</keyword>
<keyword evidence="2" id="KW-0812">Transmembrane</keyword>
<reference evidence="3 4" key="1">
    <citation type="submission" date="2024-02" db="EMBL/GenBank/DDBJ databases">
        <title>A chromosome-level genome assembly of Drosophila madeirensis, a fruit fly species endemic to Madeira island.</title>
        <authorList>
            <person name="Tomihara K."/>
            <person name="Llopart A."/>
            <person name="Yamamoto D."/>
        </authorList>
    </citation>
    <scope>NUCLEOTIDE SEQUENCE [LARGE SCALE GENOMIC DNA]</scope>
    <source>
        <strain evidence="3 4">RF1</strain>
    </source>
</reference>
<feature type="coiled-coil region" evidence="1">
    <location>
        <begin position="77"/>
        <end position="115"/>
    </location>
</feature>
<dbReference type="AlphaFoldDB" id="A0AAU9GD92"/>
<accession>A0AAU9GD92</accession>
<evidence type="ECO:0000313" key="3">
    <source>
        <dbReference type="EMBL" id="BFG05596.1"/>
    </source>
</evidence>
<evidence type="ECO:0000256" key="1">
    <source>
        <dbReference type="SAM" id="Coils"/>
    </source>
</evidence>
<dbReference type="EMBL" id="AP029267">
    <property type="protein sequence ID" value="BFG05596.1"/>
    <property type="molecule type" value="Genomic_DNA"/>
</dbReference>
<organism evidence="3 4">
    <name type="scientific">Drosophila madeirensis</name>
    <name type="common">Fruit fly</name>
    <dbReference type="NCBI Taxonomy" id="30013"/>
    <lineage>
        <taxon>Eukaryota</taxon>
        <taxon>Metazoa</taxon>
        <taxon>Ecdysozoa</taxon>
        <taxon>Arthropoda</taxon>
        <taxon>Hexapoda</taxon>
        <taxon>Insecta</taxon>
        <taxon>Pterygota</taxon>
        <taxon>Neoptera</taxon>
        <taxon>Endopterygota</taxon>
        <taxon>Diptera</taxon>
        <taxon>Brachycera</taxon>
        <taxon>Muscomorpha</taxon>
        <taxon>Ephydroidea</taxon>
        <taxon>Drosophilidae</taxon>
        <taxon>Drosophila</taxon>
        <taxon>Sophophora</taxon>
    </lineage>
</organism>
<keyword evidence="2" id="KW-0472">Membrane</keyword>
<protein>
    <submittedName>
        <fullName evidence="3">Uncharacterized protein</fullName>
    </submittedName>
</protein>
<proteinExistence type="predicted"/>
<keyword evidence="1" id="KW-0175">Coiled coil</keyword>
<sequence>MENITMENEIKISENPVKDYVSVFLWMFSLKGYARGFLWMFIGILGLVKAFYIFAYFLHGLPLRSMDHKWVEKWTLHQEMEKKREFQLEELIKKNKELENLVQELKEYNSQLIEENYIRPLEKNNEELQQEPTNPSNVYIKNNHYHLTNQMFVNGEHFDLNLANSSPLPPKVEPNIWMKYLKQRKSLMPCESIVDATAMIEDTPGRHEPIIMGTQEMEELQGLSSSLNA</sequence>
<gene>
    <name evidence="3" type="ORF">DMAD_04292</name>
</gene>
<name>A0AAU9GD92_DROMD</name>